<accession>A0A124HDT2</accession>
<sequence length="381" mass="40592">MNLQARVVIVGGGVMGTSIACHLARAGVRDVVLVERDELAAGSTSKAAGGVRAQFSDELNIQLGARSLEAFARFGQETGQDIGLHRVGYLFLLSTPEQVASFEAGIRLQNSLGVPSRMLTPKEARRLSPLITTDGLLAAAYSPDDGHCTPEAVVHGYAATARAHGARILRHTEVTGIERHGATITGVNTTLGRIHTDTVICAAGAWSRAVGTMAGVDLPVEPLRRQIAVTEPVPGLPPALPMTIDFTTSLYFHAEGPGLLLGMSDPDERPGFATDTHDRWIPRLCETMQQRAPALLDLRRTGTWAGLYENTPDHNALIGEASSVSRFLYATGFSGHGFLQGPAVGEIVRDLYLGRVPFLDVRPLSAGRFAADAPRPEANLV</sequence>
<dbReference type="STRING" id="67285.AQI88_02350"/>
<dbReference type="GO" id="GO:0016491">
    <property type="term" value="F:oxidoreductase activity"/>
    <property type="evidence" value="ECO:0007669"/>
    <property type="project" value="UniProtKB-KW"/>
</dbReference>
<gene>
    <name evidence="3" type="ORF">AQI88_02350</name>
</gene>
<dbReference type="PROSITE" id="PS51257">
    <property type="entry name" value="PROKAR_LIPOPROTEIN"/>
    <property type="match status" value="1"/>
</dbReference>
<dbReference type="SUPFAM" id="SSF54373">
    <property type="entry name" value="FAD-linked reductases, C-terminal domain"/>
    <property type="match status" value="1"/>
</dbReference>
<dbReference type="PANTHER" id="PTHR13847:SF287">
    <property type="entry name" value="FAD-DEPENDENT OXIDOREDUCTASE DOMAIN-CONTAINING PROTEIN 1"/>
    <property type="match status" value="1"/>
</dbReference>
<dbReference type="AlphaFoldDB" id="A0A124HDT2"/>
<evidence type="ECO:0000256" key="1">
    <source>
        <dbReference type="ARBA" id="ARBA00023002"/>
    </source>
</evidence>
<name>A0A124HDT2_9ACTN</name>
<dbReference type="GO" id="GO:0005737">
    <property type="term" value="C:cytoplasm"/>
    <property type="evidence" value="ECO:0007669"/>
    <property type="project" value="TreeGrafter"/>
</dbReference>
<dbReference type="SUPFAM" id="SSF51905">
    <property type="entry name" value="FAD/NAD(P)-binding domain"/>
    <property type="match status" value="1"/>
</dbReference>
<dbReference type="EMBL" id="LMWL01000004">
    <property type="protein sequence ID" value="KUM98541.1"/>
    <property type="molecule type" value="Genomic_DNA"/>
</dbReference>
<protein>
    <submittedName>
        <fullName evidence="3">Sarcosine oxidase subunit beta</fullName>
    </submittedName>
</protein>
<reference evidence="3 4" key="1">
    <citation type="submission" date="2015-10" db="EMBL/GenBank/DDBJ databases">
        <title>Draft genome sequence of Streptomyces cellostaticus DSM 40189, type strain for the species Streptomyces cellostaticus.</title>
        <authorList>
            <person name="Ruckert C."/>
            <person name="Winkler A."/>
            <person name="Kalinowski J."/>
            <person name="Kampfer P."/>
            <person name="Glaeser S."/>
        </authorList>
    </citation>
    <scope>NUCLEOTIDE SEQUENCE [LARGE SCALE GENOMIC DNA]</scope>
    <source>
        <strain evidence="3 4">DSM 40189</strain>
    </source>
</reference>
<dbReference type="Gene3D" id="3.30.9.10">
    <property type="entry name" value="D-Amino Acid Oxidase, subunit A, domain 2"/>
    <property type="match status" value="1"/>
</dbReference>
<evidence type="ECO:0000259" key="2">
    <source>
        <dbReference type="Pfam" id="PF01266"/>
    </source>
</evidence>
<feature type="domain" description="FAD dependent oxidoreductase" evidence="2">
    <location>
        <begin position="6"/>
        <end position="351"/>
    </location>
</feature>
<proteinExistence type="predicted"/>
<dbReference type="OrthoDB" id="9806452at2"/>
<evidence type="ECO:0000313" key="3">
    <source>
        <dbReference type="EMBL" id="KUM98541.1"/>
    </source>
</evidence>
<dbReference type="RefSeq" id="WP_066990882.1">
    <property type="nucleotide sequence ID" value="NZ_BNDU01000004.1"/>
</dbReference>
<comment type="caution">
    <text evidence="3">The sequence shown here is derived from an EMBL/GenBank/DDBJ whole genome shotgun (WGS) entry which is preliminary data.</text>
</comment>
<dbReference type="Pfam" id="PF01266">
    <property type="entry name" value="DAO"/>
    <property type="match status" value="1"/>
</dbReference>
<dbReference type="PANTHER" id="PTHR13847">
    <property type="entry name" value="SARCOSINE DEHYDROGENASE-RELATED"/>
    <property type="match status" value="1"/>
</dbReference>
<dbReference type="Proteomes" id="UP000054241">
    <property type="component" value="Unassembled WGS sequence"/>
</dbReference>
<dbReference type="InterPro" id="IPR036188">
    <property type="entry name" value="FAD/NAD-bd_sf"/>
</dbReference>
<organism evidence="3 4">
    <name type="scientific">Streptomyces cellostaticus</name>
    <dbReference type="NCBI Taxonomy" id="67285"/>
    <lineage>
        <taxon>Bacteria</taxon>
        <taxon>Bacillati</taxon>
        <taxon>Actinomycetota</taxon>
        <taxon>Actinomycetes</taxon>
        <taxon>Kitasatosporales</taxon>
        <taxon>Streptomycetaceae</taxon>
        <taxon>Streptomyces</taxon>
    </lineage>
</organism>
<keyword evidence="1" id="KW-0560">Oxidoreductase</keyword>
<dbReference type="InterPro" id="IPR006076">
    <property type="entry name" value="FAD-dep_OxRdtase"/>
</dbReference>
<evidence type="ECO:0000313" key="4">
    <source>
        <dbReference type="Proteomes" id="UP000054241"/>
    </source>
</evidence>
<keyword evidence="4" id="KW-1185">Reference proteome</keyword>
<dbReference type="Gene3D" id="3.50.50.60">
    <property type="entry name" value="FAD/NAD(P)-binding domain"/>
    <property type="match status" value="1"/>
</dbReference>